<reference evidence="2 3" key="1">
    <citation type="journal article" date="2016" name="Nat. Commun.">
        <title>Thousands of microbial genomes shed light on interconnected biogeochemical processes in an aquifer system.</title>
        <authorList>
            <person name="Anantharaman K."/>
            <person name="Brown C.T."/>
            <person name="Hug L.A."/>
            <person name="Sharon I."/>
            <person name="Castelle C.J."/>
            <person name="Probst A.J."/>
            <person name="Thomas B.C."/>
            <person name="Singh A."/>
            <person name="Wilkins M.J."/>
            <person name="Karaoz U."/>
            <person name="Brodie E.L."/>
            <person name="Williams K.H."/>
            <person name="Hubbard S.S."/>
            <person name="Banfield J.F."/>
        </authorList>
    </citation>
    <scope>NUCLEOTIDE SEQUENCE [LARGE SCALE GENOMIC DNA]</scope>
</reference>
<name>A0A1F5YQ61_9BACT</name>
<evidence type="ECO:0000313" key="2">
    <source>
        <dbReference type="EMBL" id="OGG02340.1"/>
    </source>
</evidence>
<proteinExistence type="predicted"/>
<dbReference type="AlphaFoldDB" id="A0A1F5YQ61"/>
<accession>A0A1F5YQ61</accession>
<dbReference type="InterPro" id="IPR025668">
    <property type="entry name" value="Tnp_DDE_dom"/>
</dbReference>
<sequence>MSKDLVMRAITGKKNVKKNAASTNTMGRFETEMLAMRDNLGALSEIKGSWVQRAIDKTSYRRIILDMDSSESQVFGEQEGSAYNVHFRCTCFHPLFCFNQFGDCE</sequence>
<protein>
    <recommendedName>
        <fullName evidence="1">Transposase DDE domain-containing protein</fullName>
    </recommendedName>
</protein>
<comment type="caution">
    <text evidence="2">The sequence shown here is derived from an EMBL/GenBank/DDBJ whole genome shotgun (WGS) entry which is preliminary data.</text>
</comment>
<gene>
    <name evidence="2" type="ORF">A3F83_10520</name>
</gene>
<dbReference type="Pfam" id="PF13701">
    <property type="entry name" value="DDE_Tnp_1_4"/>
    <property type="match status" value="1"/>
</dbReference>
<organism evidence="2 3">
    <name type="scientific">Candidatus Glassbacteria bacterium RIFCSPLOWO2_12_FULL_58_11</name>
    <dbReference type="NCBI Taxonomy" id="1817867"/>
    <lineage>
        <taxon>Bacteria</taxon>
        <taxon>Candidatus Glassiibacteriota</taxon>
    </lineage>
</organism>
<dbReference type="EMBL" id="MFIX01000186">
    <property type="protein sequence ID" value="OGG02340.1"/>
    <property type="molecule type" value="Genomic_DNA"/>
</dbReference>
<evidence type="ECO:0000259" key="1">
    <source>
        <dbReference type="Pfam" id="PF13701"/>
    </source>
</evidence>
<evidence type="ECO:0000313" key="3">
    <source>
        <dbReference type="Proteomes" id="UP000179129"/>
    </source>
</evidence>
<dbReference type="Proteomes" id="UP000179129">
    <property type="component" value="Unassembled WGS sequence"/>
</dbReference>
<feature type="domain" description="Transposase DDE" evidence="1">
    <location>
        <begin position="2"/>
        <end position="102"/>
    </location>
</feature>